<name>A0AAU9KV75_9STRA</name>
<evidence type="ECO:0000313" key="5">
    <source>
        <dbReference type="Proteomes" id="UP001160483"/>
    </source>
</evidence>
<keyword evidence="2" id="KW-0472">Membrane</keyword>
<sequence length="324" mass="35026">MYVYLVSRWRRWTLILVLILTLLLQTANGRLLLRENYGDQTNENAAFGLNSLGDVDMGVVTTNSTQKLTTVTKSLWNSDSNPKDVNQVNSDTSVSFNSLVKVTTPMPIVQTTASSTSASIDCDIMTLNDSSSKIHTGNLNHGDDGYDGIDNSVNHVSYNAGDGNSLDSKSTNDEMTPKVGTPNMATAHMPTQSPTLPSTQSPVLPATQSALAPTPLTNLPFTQSTHAPPTNAPPTNRRQLMHRQPMRRQLIVIAEESNSINNAATLENKPTSANSTTANRSFDQTIIVVSVGVVGAIGSLLMIVSRKVMKELRDDKDLEDSSII</sequence>
<comment type="caution">
    <text evidence="4">The sequence shown here is derived from an EMBL/GenBank/DDBJ whole genome shotgun (WGS) entry which is preliminary data.</text>
</comment>
<reference evidence="4" key="1">
    <citation type="submission" date="2021-11" db="EMBL/GenBank/DDBJ databases">
        <authorList>
            <person name="Islam A."/>
            <person name="Islam S."/>
            <person name="Flora M.S."/>
            <person name="Rahman M."/>
            <person name="Ziaur R.M."/>
            <person name="Epstein J.H."/>
            <person name="Hassan M."/>
            <person name="Klassen M."/>
            <person name="Woodard K."/>
            <person name="Webb A."/>
            <person name="Webby R.J."/>
            <person name="El Zowalaty M.E."/>
        </authorList>
    </citation>
    <scope>NUCLEOTIDE SEQUENCE</scope>
    <source>
        <strain evidence="4">Pbs3</strain>
    </source>
</reference>
<keyword evidence="2" id="KW-1133">Transmembrane helix</keyword>
<accession>A0AAU9KV75</accession>
<evidence type="ECO:0000256" key="3">
    <source>
        <dbReference type="SAM" id="SignalP"/>
    </source>
</evidence>
<feature type="transmembrane region" description="Helical" evidence="2">
    <location>
        <begin position="285"/>
        <end position="304"/>
    </location>
</feature>
<keyword evidence="3" id="KW-0732">Signal</keyword>
<evidence type="ECO:0000313" key="4">
    <source>
        <dbReference type="EMBL" id="CAH0478147.1"/>
    </source>
</evidence>
<evidence type="ECO:0000256" key="1">
    <source>
        <dbReference type="SAM" id="MobiDB-lite"/>
    </source>
</evidence>
<evidence type="ECO:0008006" key="6">
    <source>
        <dbReference type="Google" id="ProtNLM"/>
    </source>
</evidence>
<gene>
    <name evidence="4" type="ORF">PBS003_LOCUS4858</name>
</gene>
<keyword evidence="2" id="KW-0812">Transmembrane</keyword>
<protein>
    <recommendedName>
        <fullName evidence="6">Mid2 domain-containing protein</fullName>
    </recommendedName>
</protein>
<feature type="compositionally biased region" description="Low complexity" evidence="1">
    <location>
        <begin position="227"/>
        <end position="238"/>
    </location>
</feature>
<dbReference type="Proteomes" id="UP001160483">
    <property type="component" value="Unassembled WGS sequence"/>
</dbReference>
<dbReference type="AlphaFoldDB" id="A0AAU9KV75"/>
<proteinExistence type="predicted"/>
<dbReference type="EMBL" id="CAKKTJ010000219">
    <property type="protein sequence ID" value="CAH0478147.1"/>
    <property type="molecule type" value="Genomic_DNA"/>
</dbReference>
<feature type="chain" id="PRO_5043358835" description="Mid2 domain-containing protein" evidence="3">
    <location>
        <begin position="30"/>
        <end position="324"/>
    </location>
</feature>
<feature type="compositionally biased region" description="Polar residues" evidence="1">
    <location>
        <begin position="189"/>
        <end position="226"/>
    </location>
</feature>
<organism evidence="4 5">
    <name type="scientific">Peronospora belbahrii</name>
    <dbReference type="NCBI Taxonomy" id="622444"/>
    <lineage>
        <taxon>Eukaryota</taxon>
        <taxon>Sar</taxon>
        <taxon>Stramenopiles</taxon>
        <taxon>Oomycota</taxon>
        <taxon>Peronosporomycetes</taxon>
        <taxon>Peronosporales</taxon>
        <taxon>Peronosporaceae</taxon>
        <taxon>Peronospora</taxon>
    </lineage>
</organism>
<evidence type="ECO:0000256" key="2">
    <source>
        <dbReference type="SAM" id="Phobius"/>
    </source>
</evidence>
<feature type="region of interest" description="Disordered" evidence="1">
    <location>
        <begin position="159"/>
        <end position="241"/>
    </location>
</feature>
<feature type="signal peptide" evidence="3">
    <location>
        <begin position="1"/>
        <end position="29"/>
    </location>
</feature>